<feature type="compositionally biased region" description="Polar residues" evidence="1">
    <location>
        <begin position="224"/>
        <end position="242"/>
    </location>
</feature>
<dbReference type="Proteomes" id="UP001215598">
    <property type="component" value="Unassembled WGS sequence"/>
</dbReference>
<accession>A0AAD7IQY9</accession>
<sequence length="242" mass="26656">MPPHQNFNPEYPWGGWMPSSAPPAGQAVNPPSSPYPVNQSPREPALHLPPGAPRVRSVPLPNTPSTVTPWGSPAAPTREDVFPVDLTNAVDFHALARVLDDVSIPENATIYVLTPSRRCVLQVPMQGSRMTTFGFIQFLRSKMTALLTREEFSSWLSPAAQQAVHQHFLSLSRNGERLWNGFVNGARAPRGPKGVVLLQGHHCLWGFSQNQRGEWIMDVDVPNQGVQSHPGENTPFSTRSYA</sequence>
<evidence type="ECO:0000256" key="1">
    <source>
        <dbReference type="SAM" id="MobiDB-lite"/>
    </source>
</evidence>
<name>A0AAD7IQY9_9AGAR</name>
<feature type="region of interest" description="Disordered" evidence="1">
    <location>
        <begin position="1"/>
        <end position="74"/>
    </location>
</feature>
<organism evidence="2 3">
    <name type="scientific">Mycena metata</name>
    <dbReference type="NCBI Taxonomy" id="1033252"/>
    <lineage>
        <taxon>Eukaryota</taxon>
        <taxon>Fungi</taxon>
        <taxon>Dikarya</taxon>
        <taxon>Basidiomycota</taxon>
        <taxon>Agaricomycotina</taxon>
        <taxon>Agaricomycetes</taxon>
        <taxon>Agaricomycetidae</taxon>
        <taxon>Agaricales</taxon>
        <taxon>Marasmiineae</taxon>
        <taxon>Mycenaceae</taxon>
        <taxon>Mycena</taxon>
    </lineage>
</organism>
<proteinExistence type="predicted"/>
<comment type="caution">
    <text evidence="2">The sequence shown here is derived from an EMBL/GenBank/DDBJ whole genome shotgun (WGS) entry which is preliminary data.</text>
</comment>
<gene>
    <name evidence="2" type="ORF">B0H16DRAFT_1552753</name>
</gene>
<dbReference type="EMBL" id="JARKIB010000072">
    <property type="protein sequence ID" value="KAJ7748649.1"/>
    <property type="molecule type" value="Genomic_DNA"/>
</dbReference>
<feature type="region of interest" description="Disordered" evidence="1">
    <location>
        <begin position="223"/>
        <end position="242"/>
    </location>
</feature>
<dbReference type="AlphaFoldDB" id="A0AAD7IQY9"/>
<protein>
    <submittedName>
        <fullName evidence="2">Uncharacterized protein</fullName>
    </submittedName>
</protein>
<evidence type="ECO:0000313" key="2">
    <source>
        <dbReference type="EMBL" id="KAJ7748649.1"/>
    </source>
</evidence>
<reference evidence="2" key="1">
    <citation type="submission" date="2023-03" db="EMBL/GenBank/DDBJ databases">
        <title>Massive genome expansion in bonnet fungi (Mycena s.s.) driven by repeated elements and novel gene families across ecological guilds.</title>
        <authorList>
            <consortium name="Lawrence Berkeley National Laboratory"/>
            <person name="Harder C.B."/>
            <person name="Miyauchi S."/>
            <person name="Viragh M."/>
            <person name="Kuo A."/>
            <person name="Thoen E."/>
            <person name="Andreopoulos B."/>
            <person name="Lu D."/>
            <person name="Skrede I."/>
            <person name="Drula E."/>
            <person name="Henrissat B."/>
            <person name="Morin E."/>
            <person name="Kohler A."/>
            <person name="Barry K."/>
            <person name="LaButti K."/>
            <person name="Morin E."/>
            <person name="Salamov A."/>
            <person name="Lipzen A."/>
            <person name="Mereny Z."/>
            <person name="Hegedus B."/>
            <person name="Baldrian P."/>
            <person name="Stursova M."/>
            <person name="Weitz H."/>
            <person name="Taylor A."/>
            <person name="Grigoriev I.V."/>
            <person name="Nagy L.G."/>
            <person name="Martin F."/>
            <person name="Kauserud H."/>
        </authorList>
    </citation>
    <scope>NUCLEOTIDE SEQUENCE</scope>
    <source>
        <strain evidence="2">CBHHK182m</strain>
    </source>
</reference>
<keyword evidence="3" id="KW-1185">Reference proteome</keyword>
<evidence type="ECO:0000313" key="3">
    <source>
        <dbReference type="Proteomes" id="UP001215598"/>
    </source>
</evidence>